<keyword evidence="2" id="KW-1133">Transmembrane helix</keyword>
<feature type="transmembrane region" description="Helical" evidence="2">
    <location>
        <begin position="427"/>
        <end position="445"/>
    </location>
</feature>
<evidence type="ECO:0000256" key="2">
    <source>
        <dbReference type="SAM" id="Phobius"/>
    </source>
</evidence>
<dbReference type="PANTHER" id="PTHR43298:SF2">
    <property type="entry name" value="FMN_FAD EXPORTER YEEO-RELATED"/>
    <property type="match status" value="1"/>
</dbReference>
<name>A0ABT3KQT4_9BURK</name>
<feature type="transmembrane region" description="Helical" evidence="2">
    <location>
        <begin position="137"/>
        <end position="156"/>
    </location>
</feature>
<feature type="transmembrane region" description="Helical" evidence="2">
    <location>
        <begin position="287"/>
        <end position="308"/>
    </location>
</feature>
<dbReference type="EMBL" id="QZCW01000001">
    <property type="protein sequence ID" value="MCW5320670.1"/>
    <property type="molecule type" value="Genomic_DNA"/>
</dbReference>
<evidence type="ECO:0000313" key="4">
    <source>
        <dbReference type="Proteomes" id="UP001208935"/>
    </source>
</evidence>
<feature type="transmembrane region" description="Helical" evidence="2">
    <location>
        <begin position="196"/>
        <end position="216"/>
    </location>
</feature>
<feature type="transmembrane region" description="Helical" evidence="2">
    <location>
        <begin position="163"/>
        <end position="184"/>
    </location>
</feature>
<feature type="transmembrane region" description="Helical" evidence="2">
    <location>
        <begin position="396"/>
        <end position="415"/>
    </location>
</feature>
<keyword evidence="2" id="KW-0472">Membrane</keyword>
<proteinExistence type="predicted"/>
<dbReference type="Proteomes" id="UP001208935">
    <property type="component" value="Unassembled WGS sequence"/>
</dbReference>
<dbReference type="InterPro" id="IPR002528">
    <property type="entry name" value="MATE_fam"/>
</dbReference>
<dbReference type="Pfam" id="PF01554">
    <property type="entry name" value="MatE"/>
    <property type="match status" value="2"/>
</dbReference>
<feature type="transmembrane region" description="Helical" evidence="2">
    <location>
        <begin position="12"/>
        <end position="35"/>
    </location>
</feature>
<feature type="transmembrane region" description="Helical" evidence="2">
    <location>
        <begin position="369"/>
        <end position="389"/>
    </location>
</feature>
<dbReference type="RefSeq" id="WP_265281353.1">
    <property type="nucleotide sequence ID" value="NZ_QZCW01000001.1"/>
</dbReference>
<accession>A0ABT3KQT4</accession>
<organism evidence="3 4">
    <name type="scientific">Verminephrobacter aporrectodeae subsp. tuberculatae</name>
    <dbReference type="NCBI Taxonomy" id="1110392"/>
    <lineage>
        <taxon>Bacteria</taxon>
        <taxon>Pseudomonadati</taxon>
        <taxon>Pseudomonadota</taxon>
        <taxon>Betaproteobacteria</taxon>
        <taxon>Burkholderiales</taxon>
        <taxon>Comamonadaceae</taxon>
        <taxon>Verminephrobacter</taxon>
    </lineage>
</organism>
<comment type="caution">
    <text evidence="3">The sequence shown here is derived from an EMBL/GenBank/DDBJ whole genome shotgun (WGS) entry which is preliminary data.</text>
</comment>
<keyword evidence="4" id="KW-1185">Reference proteome</keyword>
<gene>
    <name evidence="3" type="ORF">D5039_05625</name>
</gene>
<feature type="transmembrane region" description="Helical" evidence="2">
    <location>
        <begin position="94"/>
        <end position="117"/>
    </location>
</feature>
<sequence>MTTSPRKLDLGLAHEVVGMSLPLMGTMAGNLLMMLVDRICLAQYSSDTLAASGPAVFTAMTVITFLTTTTNLSRSCVAQAFGRSGEPAARAEGVLGMLIAAGLGVILLSLSPLLGMIPSLSDRPPAIRALESSFLELSTLFGAVMVLNVSMSAYFNGIGKTKVSLYVGLLGQVVAALAIYGLVFGRFGLPELGMRGSALGTLVGSASMLVCYVWQLPRGFLRDGLRHWTDAGRAALRAQVGLRLRRGFASGIAAGMDELGNTSFVWLAAVLGPIALTANNVNLTLNYLAIIPIIGLGIGCSVLCSNAIGRNDYDQIPPILKVTLFIEGAYVLIVSLAQVLAPTILLQPFGLSTSDSQILSSAVDTTRVLWTYSASFVFSMTGAAVLEGFGMTRFILVTRIGLMWGLSLPLIYLATHHNAGDPAWLPRIWIIGSVFEFAIGCVYFWNIRQAIRKRLNFLQVQHAT</sequence>
<feature type="transmembrane region" description="Helical" evidence="2">
    <location>
        <begin position="329"/>
        <end position="349"/>
    </location>
</feature>
<protein>
    <submittedName>
        <fullName evidence="3">Multidrug transporter MatE</fullName>
    </submittedName>
</protein>
<feature type="transmembrane region" description="Helical" evidence="2">
    <location>
        <begin position="55"/>
        <end position="73"/>
    </location>
</feature>
<reference evidence="4" key="1">
    <citation type="submission" date="2023-07" db="EMBL/GenBank/DDBJ databases">
        <title>Verminephrobacter genomes.</title>
        <authorList>
            <person name="Lund M.B."/>
        </authorList>
    </citation>
    <scope>NUCLEOTIDE SEQUENCE [LARGE SCALE GENOMIC DNA]</scope>
    <source>
        <strain evidence="4">AtM5-05</strain>
    </source>
</reference>
<dbReference type="PANTHER" id="PTHR43298">
    <property type="entry name" value="MULTIDRUG RESISTANCE PROTEIN NORM-RELATED"/>
    <property type="match status" value="1"/>
</dbReference>
<keyword evidence="1" id="KW-0813">Transport</keyword>
<feature type="transmembrane region" description="Helical" evidence="2">
    <location>
        <begin position="264"/>
        <end position="281"/>
    </location>
</feature>
<evidence type="ECO:0000256" key="1">
    <source>
        <dbReference type="ARBA" id="ARBA00022448"/>
    </source>
</evidence>
<keyword evidence="2" id="KW-0812">Transmembrane</keyword>
<evidence type="ECO:0000313" key="3">
    <source>
        <dbReference type="EMBL" id="MCW5320670.1"/>
    </source>
</evidence>
<dbReference type="InterPro" id="IPR050222">
    <property type="entry name" value="MATE_MdtK"/>
</dbReference>